<accession>G7NS28</accession>
<protein>
    <submittedName>
        <fullName evidence="1">Uncharacterized protein</fullName>
    </submittedName>
</protein>
<proteinExistence type="predicted"/>
<reference evidence="1" key="1">
    <citation type="journal article" date="2011" name="Nat. Biotechnol.">
        <title>Genome sequencing and comparison of two nonhuman primate animal models, the cynomolgus and Chinese rhesus macaques.</title>
        <authorList>
            <person name="Yan G."/>
            <person name="Zhang G."/>
            <person name="Fang X."/>
            <person name="Zhang Y."/>
            <person name="Li C."/>
            <person name="Ling F."/>
            <person name="Cooper D.N."/>
            <person name="Li Q."/>
            <person name="Li Y."/>
            <person name="van Gool A.J."/>
            <person name="Du H."/>
            <person name="Chen J."/>
            <person name="Chen R."/>
            <person name="Zhang P."/>
            <person name="Huang Z."/>
            <person name="Thompson J.R."/>
            <person name="Meng Y."/>
            <person name="Bai Y."/>
            <person name="Wang J."/>
            <person name="Zhuo M."/>
            <person name="Wang T."/>
            <person name="Huang Y."/>
            <person name="Wei L."/>
            <person name="Li J."/>
            <person name="Wang Z."/>
            <person name="Hu H."/>
            <person name="Yang P."/>
            <person name="Le L."/>
            <person name="Stenson P.D."/>
            <person name="Li B."/>
            <person name="Liu X."/>
            <person name="Ball E.V."/>
            <person name="An N."/>
            <person name="Huang Q."/>
            <person name="Zhang Y."/>
            <person name="Fan W."/>
            <person name="Zhang X."/>
            <person name="Li Y."/>
            <person name="Wang W."/>
            <person name="Katze M.G."/>
            <person name="Su B."/>
            <person name="Nielsen R."/>
            <person name="Yang H."/>
            <person name="Wang J."/>
            <person name="Wang X."/>
            <person name="Wang J."/>
        </authorList>
    </citation>
    <scope>NUCLEOTIDE SEQUENCE [LARGE SCALE GENOMIC DNA]</scope>
    <source>
        <strain evidence="1">CR-5</strain>
    </source>
</reference>
<dbReference type="EMBL" id="CM001273">
    <property type="protein sequence ID" value="EHH30526.1"/>
    <property type="molecule type" value="Genomic_DNA"/>
</dbReference>
<sequence>MQLNSLLVQISCVLYLILLHSFFAEILTQSPYLMCYFVNPLCILGPDPFLYAGIGQLSTRCPTLQAPI</sequence>
<evidence type="ECO:0000313" key="1">
    <source>
        <dbReference type="EMBL" id="EHH30526.1"/>
    </source>
</evidence>
<name>G7NS28_MACMU</name>
<dbReference type="AlphaFoldDB" id="G7NS28"/>
<organism evidence="1">
    <name type="scientific">Macaca mulatta</name>
    <name type="common">Rhesus macaque</name>
    <dbReference type="NCBI Taxonomy" id="9544"/>
    <lineage>
        <taxon>Eukaryota</taxon>
        <taxon>Metazoa</taxon>
        <taxon>Chordata</taxon>
        <taxon>Craniata</taxon>
        <taxon>Vertebrata</taxon>
        <taxon>Euteleostomi</taxon>
        <taxon>Mammalia</taxon>
        <taxon>Eutheria</taxon>
        <taxon>Euarchontoglires</taxon>
        <taxon>Primates</taxon>
        <taxon>Haplorrhini</taxon>
        <taxon>Catarrhini</taxon>
        <taxon>Cercopithecidae</taxon>
        <taxon>Cercopithecinae</taxon>
        <taxon>Macaca</taxon>
    </lineage>
</organism>
<dbReference type="Proteomes" id="UP000013456">
    <property type="component" value="Chromosome X"/>
</dbReference>
<gene>
    <name evidence="1" type="ORF">EGK_20250</name>
</gene>